<evidence type="ECO:0000256" key="4">
    <source>
        <dbReference type="ARBA" id="ARBA00023136"/>
    </source>
</evidence>
<protein>
    <submittedName>
        <fullName evidence="7">G-protein coupled receptors family 1 profile domain-containing protein</fullName>
    </submittedName>
</protein>
<feature type="transmembrane region" description="Helical" evidence="5">
    <location>
        <begin position="20"/>
        <end position="48"/>
    </location>
</feature>
<evidence type="ECO:0000313" key="7">
    <source>
        <dbReference type="WBParaSite" id="Gr19_v10_g1061.t1"/>
    </source>
</evidence>
<keyword evidence="6" id="KW-1185">Reference proteome</keyword>
<evidence type="ECO:0000256" key="2">
    <source>
        <dbReference type="ARBA" id="ARBA00022692"/>
    </source>
</evidence>
<dbReference type="InterPro" id="IPR047130">
    <property type="entry name" value="7TM_GPCR_Srsx_nematod"/>
</dbReference>
<feature type="transmembrane region" description="Helical" evidence="5">
    <location>
        <begin position="136"/>
        <end position="157"/>
    </location>
</feature>
<dbReference type="AlphaFoldDB" id="A0A914GRW8"/>
<dbReference type="SUPFAM" id="SSF81321">
    <property type="entry name" value="Family A G protein-coupled receptor-like"/>
    <property type="match status" value="1"/>
</dbReference>
<evidence type="ECO:0000256" key="3">
    <source>
        <dbReference type="ARBA" id="ARBA00022989"/>
    </source>
</evidence>
<evidence type="ECO:0000256" key="5">
    <source>
        <dbReference type="SAM" id="Phobius"/>
    </source>
</evidence>
<dbReference type="Gene3D" id="1.20.1070.10">
    <property type="entry name" value="Rhodopsin 7-helix transmembrane proteins"/>
    <property type="match status" value="1"/>
</dbReference>
<keyword evidence="3 5" id="KW-1133">Transmembrane helix</keyword>
<dbReference type="SMART" id="SM01381">
    <property type="entry name" value="7TM_GPCR_Srsx"/>
    <property type="match status" value="1"/>
</dbReference>
<reference evidence="7" key="1">
    <citation type="submission" date="2022-11" db="UniProtKB">
        <authorList>
            <consortium name="WormBaseParasite"/>
        </authorList>
    </citation>
    <scope>IDENTIFICATION</scope>
</reference>
<comment type="subcellular location">
    <subcellularLocation>
        <location evidence="1">Membrane</location>
    </subcellularLocation>
</comment>
<sequence>MNSTEDPSFYDAFKDADFPIGFIVICIIRLMLAILGLIFSGALIFVTFRSRRLRSRCNALLAFDAACAGIAFVCNIVTFAVVCSGQKFIKLRQCFWLQFVPTIFMNLLLNAMLAVGIERLFSVVVPFWVNALNSTLYVGTLILLCFAYAVYAMIRLYPISLIETPDMPVACTMNDLYQGEVGTALFGNCMLFTGLTILCYAIIWATLCFKKAKQNTALTQIDYTKRIFKCLLVNVISVSTGYFLTAAFLILLTRLSLSQVQIVFAIYILGIFTGISGIGTAPTLYIFSSDYRKAFNEKLFRSAEQTELLATVVGLKAGHAVATAQNGVQNVRRDRIVPV</sequence>
<feature type="transmembrane region" description="Helical" evidence="5">
    <location>
        <begin position="102"/>
        <end position="129"/>
    </location>
</feature>
<organism evidence="6 7">
    <name type="scientific">Globodera rostochiensis</name>
    <name type="common">Golden nematode worm</name>
    <name type="synonym">Heterodera rostochiensis</name>
    <dbReference type="NCBI Taxonomy" id="31243"/>
    <lineage>
        <taxon>Eukaryota</taxon>
        <taxon>Metazoa</taxon>
        <taxon>Ecdysozoa</taxon>
        <taxon>Nematoda</taxon>
        <taxon>Chromadorea</taxon>
        <taxon>Rhabditida</taxon>
        <taxon>Tylenchina</taxon>
        <taxon>Tylenchomorpha</taxon>
        <taxon>Tylenchoidea</taxon>
        <taxon>Heteroderidae</taxon>
        <taxon>Heteroderinae</taxon>
        <taxon>Globodera</taxon>
    </lineage>
</organism>
<dbReference type="CDD" id="cd00637">
    <property type="entry name" value="7tm_classA_rhodopsin-like"/>
    <property type="match status" value="1"/>
</dbReference>
<dbReference type="GO" id="GO:0016020">
    <property type="term" value="C:membrane"/>
    <property type="evidence" value="ECO:0007669"/>
    <property type="project" value="UniProtKB-SubCell"/>
</dbReference>
<feature type="transmembrane region" description="Helical" evidence="5">
    <location>
        <begin position="230"/>
        <end position="252"/>
    </location>
</feature>
<dbReference type="PANTHER" id="PTHR23360">
    <property type="entry name" value="G-PROTEIN COUPLED RECEPTORS FAMILY 1 PROFILE DOMAIN-CONTAINING PROTEIN-RELATED"/>
    <property type="match status" value="1"/>
</dbReference>
<dbReference type="GO" id="GO:0004930">
    <property type="term" value="F:G protein-coupled receptor activity"/>
    <property type="evidence" value="ECO:0007669"/>
    <property type="project" value="InterPro"/>
</dbReference>
<dbReference type="InterPro" id="IPR000276">
    <property type="entry name" value="GPCR_Rhodpsn"/>
</dbReference>
<accession>A0A914GRW8</accession>
<dbReference type="Proteomes" id="UP000887572">
    <property type="component" value="Unplaced"/>
</dbReference>
<feature type="transmembrane region" description="Helical" evidence="5">
    <location>
        <begin position="60"/>
        <end position="82"/>
    </location>
</feature>
<feature type="transmembrane region" description="Helical" evidence="5">
    <location>
        <begin position="185"/>
        <end position="209"/>
    </location>
</feature>
<proteinExistence type="predicted"/>
<evidence type="ECO:0000313" key="6">
    <source>
        <dbReference type="Proteomes" id="UP000887572"/>
    </source>
</evidence>
<feature type="transmembrane region" description="Helical" evidence="5">
    <location>
        <begin position="264"/>
        <end position="287"/>
    </location>
</feature>
<dbReference type="WBParaSite" id="Gr19_v10_g1061.t1">
    <property type="protein sequence ID" value="Gr19_v10_g1061.t1"/>
    <property type="gene ID" value="Gr19_v10_g1061"/>
</dbReference>
<dbReference type="PANTHER" id="PTHR23360:SF5">
    <property type="entry name" value="G-PROTEIN COUPLED RECEPTORS FAMILY 1 PROFILE DOMAIN-CONTAINING PROTEIN"/>
    <property type="match status" value="1"/>
</dbReference>
<keyword evidence="4 5" id="KW-0472">Membrane</keyword>
<keyword evidence="2 5" id="KW-0812">Transmembrane</keyword>
<dbReference type="Pfam" id="PF10320">
    <property type="entry name" value="7TM_GPCR_Srsx"/>
    <property type="match status" value="1"/>
</dbReference>
<name>A0A914GRW8_GLORO</name>
<evidence type="ECO:0000256" key="1">
    <source>
        <dbReference type="ARBA" id="ARBA00004370"/>
    </source>
</evidence>
<dbReference type="InterPro" id="IPR019424">
    <property type="entry name" value="7TM_GPCR_Srsx"/>
</dbReference>